<keyword evidence="2" id="KW-0813">Transport</keyword>
<dbReference type="SUPFAM" id="SSF81324">
    <property type="entry name" value="Voltage-gated potassium channels"/>
    <property type="match status" value="1"/>
</dbReference>
<evidence type="ECO:0000313" key="14">
    <source>
        <dbReference type="EMBL" id="MCD1294105.1"/>
    </source>
</evidence>
<evidence type="ECO:0000256" key="10">
    <source>
        <dbReference type="ARBA" id="ARBA00023136"/>
    </source>
</evidence>
<reference evidence="14 15" key="1">
    <citation type="submission" date="2017-11" db="EMBL/GenBank/DDBJ databases">
        <title>Isolation and Characterization of Family Methanocellaceae Species from Potential Methane Hydrate Area Offshore Southwestern Taiwan.</title>
        <authorList>
            <person name="Zhang W.-L."/>
            <person name="Chen W.-C."/>
            <person name="Lai M.-C."/>
            <person name="Chen S.-C."/>
        </authorList>
    </citation>
    <scope>NUCLEOTIDE SEQUENCE [LARGE SCALE GENOMIC DNA]</scope>
    <source>
        <strain evidence="14 15">CWC-04</strain>
    </source>
</reference>
<keyword evidence="15" id="KW-1185">Reference proteome</keyword>
<evidence type="ECO:0000256" key="6">
    <source>
        <dbReference type="ARBA" id="ARBA00022882"/>
    </source>
</evidence>
<dbReference type="InterPro" id="IPR028325">
    <property type="entry name" value="VG_K_chnl"/>
</dbReference>
<comment type="caution">
    <text evidence="14">The sequence shown here is derived from an EMBL/GenBank/DDBJ whole genome shotgun (WGS) entry which is preliminary data.</text>
</comment>
<organism evidence="14 15">
    <name type="scientific">Methanooceanicella nereidis</name>
    <dbReference type="NCBI Taxonomy" id="2052831"/>
    <lineage>
        <taxon>Archaea</taxon>
        <taxon>Methanobacteriati</taxon>
        <taxon>Methanobacteriota</taxon>
        <taxon>Stenosarchaea group</taxon>
        <taxon>Methanomicrobia</taxon>
        <taxon>Methanocellales</taxon>
        <taxon>Methanocellaceae</taxon>
        <taxon>Methanooceanicella</taxon>
    </lineage>
</organism>
<dbReference type="Gene3D" id="1.20.120.350">
    <property type="entry name" value="Voltage-gated potassium channels. Chain C"/>
    <property type="match status" value="1"/>
</dbReference>
<keyword evidence="10 12" id="KW-0472">Membrane</keyword>
<keyword evidence="5" id="KW-0631">Potassium channel</keyword>
<dbReference type="Gene3D" id="1.10.287.70">
    <property type="match status" value="1"/>
</dbReference>
<keyword evidence="9" id="KW-0406">Ion transport</keyword>
<keyword evidence="6" id="KW-0851">Voltage-gated channel</keyword>
<dbReference type="InterPro" id="IPR027359">
    <property type="entry name" value="Volt_channel_dom_sf"/>
</dbReference>
<feature type="transmembrane region" description="Helical" evidence="12">
    <location>
        <begin position="194"/>
        <end position="218"/>
    </location>
</feature>
<dbReference type="GO" id="GO:0005249">
    <property type="term" value="F:voltage-gated potassium channel activity"/>
    <property type="evidence" value="ECO:0007669"/>
    <property type="project" value="InterPro"/>
</dbReference>
<keyword evidence="3" id="KW-0633">Potassium transport</keyword>
<evidence type="ECO:0000313" key="15">
    <source>
        <dbReference type="Proteomes" id="UP001320159"/>
    </source>
</evidence>
<keyword evidence="7" id="KW-0630">Potassium</keyword>
<dbReference type="GO" id="GO:0008076">
    <property type="term" value="C:voltage-gated potassium channel complex"/>
    <property type="evidence" value="ECO:0007669"/>
    <property type="project" value="InterPro"/>
</dbReference>
<evidence type="ECO:0000256" key="5">
    <source>
        <dbReference type="ARBA" id="ARBA00022826"/>
    </source>
</evidence>
<dbReference type="PANTHER" id="PTHR11537:SF254">
    <property type="entry name" value="POTASSIUM VOLTAGE-GATED CHANNEL PROTEIN SHAB"/>
    <property type="match status" value="1"/>
</dbReference>
<gene>
    <name evidence="14" type="ORF">CUJ83_03735</name>
</gene>
<dbReference type="Pfam" id="PF00520">
    <property type="entry name" value="Ion_trans"/>
    <property type="match status" value="1"/>
</dbReference>
<comment type="subcellular location">
    <subcellularLocation>
        <location evidence="1">Membrane</location>
        <topology evidence="1">Multi-pass membrane protein</topology>
    </subcellularLocation>
</comment>
<keyword evidence="4 12" id="KW-0812">Transmembrane</keyword>
<evidence type="ECO:0000256" key="9">
    <source>
        <dbReference type="ARBA" id="ARBA00023065"/>
    </source>
</evidence>
<dbReference type="EMBL" id="PGCK01000002">
    <property type="protein sequence ID" value="MCD1294105.1"/>
    <property type="molecule type" value="Genomic_DNA"/>
</dbReference>
<dbReference type="AlphaFoldDB" id="A0AAP2W4D0"/>
<evidence type="ECO:0000256" key="11">
    <source>
        <dbReference type="ARBA" id="ARBA00023303"/>
    </source>
</evidence>
<evidence type="ECO:0000256" key="2">
    <source>
        <dbReference type="ARBA" id="ARBA00022448"/>
    </source>
</evidence>
<evidence type="ECO:0000256" key="1">
    <source>
        <dbReference type="ARBA" id="ARBA00004141"/>
    </source>
</evidence>
<feature type="transmembrane region" description="Helical" evidence="12">
    <location>
        <begin position="131"/>
        <end position="154"/>
    </location>
</feature>
<feature type="transmembrane region" description="Helical" evidence="12">
    <location>
        <begin position="25"/>
        <end position="43"/>
    </location>
</feature>
<dbReference type="InterPro" id="IPR005821">
    <property type="entry name" value="Ion_trans_dom"/>
</dbReference>
<evidence type="ECO:0000256" key="8">
    <source>
        <dbReference type="ARBA" id="ARBA00022989"/>
    </source>
</evidence>
<dbReference type="GO" id="GO:0001508">
    <property type="term" value="P:action potential"/>
    <property type="evidence" value="ECO:0007669"/>
    <property type="project" value="TreeGrafter"/>
</dbReference>
<accession>A0AAP2W4D0</accession>
<dbReference type="PRINTS" id="PR00169">
    <property type="entry name" value="KCHANNEL"/>
</dbReference>
<evidence type="ECO:0000256" key="3">
    <source>
        <dbReference type="ARBA" id="ARBA00022538"/>
    </source>
</evidence>
<keyword evidence="11 14" id="KW-0407">Ion channel</keyword>
<name>A0AAP2W4D0_9EURY</name>
<dbReference type="Proteomes" id="UP001320159">
    <property type="component" value="Unassembled WGS sequence"/>
</dbReference>
<feature type="domain" description="Ion transport" evidence="13">
    <location>
        <begin position="1"/>
        <end position="221"/>
    </location>
</feature>
<proteinExistence type="predicted"/>
<feature type="transmembrane region" description="Helical" evidence="12">
    <location>
        <begin position="64"/>
        <end position="83"/>
    </location>
</feature>
<evidence type="ECO:0000259" key="13">
    <source>
        <dbReference type="Pfam" id="PF00520"/>
    </source>
</evidence>
<evidence type="ECO:0000256" key="4">
    <source>
        <dbReference type="ARBA" id="ARBA00022692"/>
    </source>
</evidence>
<dbReference type="PANTHER" id="PTHR11537">
    <property type="entry name" value="VOLTAGE-GATED POTASSIUM CHANNEL"/>
    <property type="match status" value="1"/>
</dbReference>
<evidence type="ECO:0000256" key="7">
    <source>
        <dbReference type="ARBA" id="ARBA00022958"/>
    </source>
</evidence>
<sequence length="246" mass="28389">MVLIILNVAVFFIETTGSRFISHSIYWSFEVFSVAVFTVEYILRVWTCPLDIRYTDDLKGRLKYVTTNVLGVADLFAILPFYIAVMVPVIAPLDFRFVRALRLFRIFRLFKLARYSDSLDILERALIRQKVYLALTFAIQVVLLLLSSGLMYYIENDAQPEKFKNIFDSMWWGLIPLTTVGYGDIYPVTPLGKIAGGILTFVGIIVMALPIGIITTGLEEEIKLERKRKRRMMVEEVLLKDVRRIK</sequence>
<evidence type="ECO:0000256" key="12">
    <source>
        <dbReference type="SAM" id="Phobius"/>
    </source>
</evidence>
<keyword evidence="8 12" id="KW-1133">Transmembrane helix</keyword>
<protein>
    <submittedName>
        <fullName evidence="14">Potassium channel protein</fullName>
    </submittedName>
</protein>